<dbReference type="Pfam" id="PF00665">
    <property type="entry name" value="rve"/>
    <property type="match status" value="1"/>
</dbReference>
<gene>
    <name evidence="4" type="ORF">NYM_LOCUS18040</name>
</gene>
<reference evidence="4" key="1">
    <citation type="submission" date="2019-09" db="EMBL/GenBank/DDBJ databases">
        <authorList>
            <person name="Zhang L."/>
        </authorList>
    </citation>
    <scope>NUCLEOTIDE SEQUENCE</scope>
</reference>
<evidence type="ECO:0000259" key="3">
    <source>
        <dbReference type="PROSITE" id="PS50994"/>
    </source>
</evidence>
<dbReference type="PANTHER" id="PTHR11439:SF440">
    <property type="entry name" value="INTEGRASE CATALYTIC DOMAIN-CONTAINING PROTEIN"/>
    <property type="match status" value="1"/>
</dbReference>
<dbReference type="InterPro" id="IPR057670">
    <property type="entry name" value="SH3_retrovirus"/>
</dbReference>
<feature type="domain" description="Integrase catalytic" evidence="3">
    <location>
        <begin position="522"/>
        <end position="695"/>
    </location>
</feature>
<evidence type="ECO:0000256" key="1">
    <source>
        <dbReference type="ARBA" id="ARBA00022750"/>
    </source>
</evidence>
<dbReference type="InterPro" id="IPR013103">
    <property type="entry name" value="RVT_2"/>
</dbReference>
<dbReference type="Pfam" id="PF22936">
    <property type="entry name" value="Pol_BBD"/>
    <property type="match status" value="1"/>
</dbReference>
<dbReference type="GO" id="GO:0003676">
    <property type="term" value="F:nucleic acid binding"/>
    <property type="evidence" value="ECO:0007669"/>
    <property type="project" value="InterPro"/>
</dbReference>
<dbReference type="InterPro" id="IPR001584">
    <property type="entry name" value="Integrase_cat-core"/>
</dbReference>
<evidence type="ECO:0000256" key="2">
    <source>
        <dbReference type="SAM" id="MobiDB-lite"/>
    </source>
</evidence>
<dbReference type="SUPFAM" id="SSF56672">
    <property type="entry name" value="DNA/RNA polymerases"/>
    <property type="match status" value="1"/>
</dbReference>
<dbReference type="Pfam" id="PF07727">
    <property type="entry name" value="RVT_2"/>
    <property type="match status" value="1"/>
</dbReference>
<dbReference type="PROSITE" id="PS50994">
    <property type="entry name" value="INTEGRASE"/>
    <property type="match status" value="1"/>
</dbReference>
<dbReference type="InterPro" id="IPR054722">
    <property type="entry name" value="PolX-like_BBD"/>
</dbReference>
<dbReference type="Pfam" id="PF14223">
    <property type="entry name" value="Retrotran_gag_2"/>
    <property type="match status" value="1"/>
</dbReference>
<dbReference type="PANTHER" id="PTHR11439">
    <property type="entry name" value="GAG-POL-RELATED RETROTRANSPOSON"/>
    <property type="match status" value="1"/>
</dbReference>
<dbReference type="InterPro" id="IPR012337">
    <property type="entry name" value="RNaseH-like_sf"/>
</dbReference>
<dbReference type="InterPro" id="IPR025724">
    <property type="entry name" value="GAG-pre-integrase_dom"/>
</dbReference>
<dbReference type="Pfam" id="PF25597">
    <property type="entry name" value="SH3_retrovirus"/>
    <property type="match status" value="1"/>
</dbReference>
<dbReference type="GO" id="GO:0004190">
    <property type="term" value="F:aspartic-type endopeptidase activity"/>
    <property type="evidence" value="ECO:0007669"/>
    <property type="project" value="UniProtKB-KW"/>
</dbReference>
<dbReference type="GO" id="GO:0015074">
    <property type="term" value="P:DNA integration"/>
    <property type="evidence" value="ECO:0007669"/>
    <property type="project" value="InterPro"/>
</dbReference>
<keyword evidence="1" id="KW-0064">Aspartyl protease</keyword>
<organism evidence="4">
    <name type="scientific">Nymphaea colorata</name>
    <name type="common">pocket water lily</name>
    <dbReference type="NCBI Taxonomy" id="210225"/>
    <lineage>
        <taxon>Eukaryota</taxon>
        <taxon>Viridiplantae</taxon>
        <taxon>Streptophyta</taxon>
        <taxon>Embryophyta</taxon>
        <taxon>Tracheophyta</taxon>
        <taxon>Spermatophyta</taxon>
        <taxon>Magnoliopsida</taxon>
        <taxon>Nymphaeales</taxon>
        <taxon>Nymphaeaceae</taxon>
        <taxon>Nymphaea</taxon>
    </lineage>
</organism>
<keyword evidence="1" id="KW-0645">Protease</keyword>
<dbReference type="SUPFAM" id="SSF53098">
    <property type="entry name" value="Ribonuclease H-like"/>
    <property type="match status" value="1"/>
</dbReference>
<sequence length="1407" mass="157224">MSEISSGANTSSFVSSGEMKSSPFSSIITKMDGGNYEMWAMQVKRTLIAHEKEHLILEPEPVQKVGKYTTWFKDNSLVMVWIVGTLSQDIANEVLHKESAKDMWDSLVATYSQARNETRIMQLHHDIHQMRQDGRPLHTYYSSLKSMFERLNSYFPACKCEQQKAYRDMLMVGVFLSGLDSVYESAKNQMLTSPSIPPIDEAYSRLSRIPIPASTVLDTISAMLATRGRGGSLFARGRGCRGRGNTTSRPVCQFCHRIGHTVDKCWQKHGRPAVANQTVFTDSPEQPKTQHTVSSSELRVDDIISQLRNLIGDRTQQAPDPTTSTITTAASASSSGMYSDYTPATDTTDWLIDSGASTHLCGDKAQFTSYVPTPPGRSVILADGKYSPVVGHGEVQLTSSLPLQHVLHAPEFPHSLLSISQITRDLNCRAIFDSYSLVFQDILTGRVIGSGREQGGLYRLVHLFPFAGSTSLGSSSSSAYTWHLRFGHLPFQKLLHVLPQLSPKSSFQCESCQLGKHHRSSFPPQPSRSSHSVFELLHFDVWGPSRTPDLQGHRYYHVAVDDHSRVSWVFLMKNKSEVGHVIKNFINEILTQFDTCVKIVRSDNALEFCASSLEQFFRDKGIIHQTSCAYTSQQNGVAERKHRHILDVARTIIIHSHVPHSYWGDAVLTACYLINRMLSSVLGNLIPISVLFPDRDLFSVPPRVFGCVAFVQLLGPGRDKLSPRAIKTIFVGYSRTQKGYRCYDPSTRRYYVSADVTFFESTSFFSPNGTQLRAPELNDEVHLPLPLMSCPKPVDSRFGAVYQRRTKPVAPAHCAPVPSPSTPKVIPDTNSADNSLCNDDIGECHEHVHAPNELDMPIAQRKGKRSCTLHPISGHLSMDRLTPMYRQFVKGLSAIALPQTPMDALSDPKWAAAMQEEMDALQSRGTWTLVTPSADAAIVGCRWVFTIKYRADGSIDRYKARLVAKGYTQTYGVDYYDTFSPVARHASLRILLAVAVSKNWSLSQLDVKNTFLYGDLHEEVYMQQPPGFVAEGECQKVCRLRKAIYGLKQSPRAWFQKLSENIENEGFRRSSTDHSLFVKKTSTGTVIVLVYVDDIIVTGDDDQGISNIKDVLGQHFVTKDLGELRYFLGIEFARNRKGLIMCQRKYVTDVLQETGMLGCRPASTPMDINTRLYDDDTEDVDARQYRGIVGKLLYITVTRPDIAYAVSRVSQFMDKPKKVHWDAAMMILRYLKNSPGTGLFFQNGTSLTISVYVDADYAGCPSDRKSTTGFCVFIGSNLVTWKSKKQTVVARSSAESEYRAMAQGTAEVMWVRSLMLDLTVEVPLPMQLLCDNKAALFIANNPAFHERTKHVEVDCHYARDMIQKGFVSTSHISTTGQTADIFTKALARGPFQSCCSKLSLFDIYAPT</sequence>
<name>A0A5K1CK72_9MAGN</name>
<proteinExistence type="predicted"/>
<keyword evidence="1" id="KW-0378">Hydrolase</keyword>
<dbReference type="EMBL" id="LR721782">
    <property type="protein sequence ID" value="VVW25212.1"/>
    <property type="molecule type" value="Genomic_DNA"/>
</dbReference>
<dbReference type="InterPro" id="IPR043502">
    <property type="entry name" value="DNA/RNA_pol_sf"/>
</dbReference>
<dbReference type="Pfam" id="PF13976">
    <property type="entry name" value="gag_pre-integrs"/>
    <property type="match status" value="1"/>
</dbReference>
<protein>
    <recommendedName>
        <fullName evidence="3">Integrase catalytic domain-containing protein</fullName>
    </recommendedName>
</protein>
<dbReference type="Gene3D" id="3.30.420.10">
    <property type="entry name" value="Ribonuclease H-like superfamily/Ribonuclease H"/>
    <property type="match status" value="1"/>
</dbReference>
<dbReference type="CDD" id="cd09272">
    <property type="entry name" value="RNase_HI_RT_Ty1"/>
    <property type="match status" value="1"/>
</dbReference>
<accession>A0A5K1CK72</accession>
<feature type="region of interest" description="Disordered" evidence="2">
    <location>
        <begin position="1"/>
        <end position="21"/>
    </location>
</feature>
<dbReference type="InterPro" id="IPR036397">
    <property type="entry name" value="RNaseH_sf"/>
</dbReference>
<evidence type="ECO:0000313" key="4">
    <source>
        <dbReference type="EMBL" id="VVW25212.1"/>
    </source>
</evidence>